<evidence type="ECO:0000259" key="3">
    <source>
        <dbReference type="Pfam" id="PF00441"/>
    </source>
</evidence>
<sequence length="140" mass="15140">MTALRTVQNAGITLENVVVPHAFKVAGGNSLRDTNKVLNVTRLSFAWPAVGPQAAAFDADRRYAVERQPFGRPIASFRLVQDQLVKKLVNVEACRGTTVRLARLEDRGLAKAGQSALAKAFPGGNRTDGRRSSMNCSGFK</sequence>
<keyword evidence="5" id="KW-1185">Reference proteome</keyword>
<dbReference type="PANTHER" id="PTHR43188">
    <property type="entry name" value="ACYL-COENZYME A OXIDASE"/>
    <property type="match status" value="1"/>
</dbReference>
<accession>A0A7Y7LXT3</accession>
<dbReference type="Pfam" id="PF00441">
    <property type="entry name" value="Acyl-CoA_dh_1"/>
    <property type="match status" value="1"/>
</dbReference>
<dbReference type="Proteomes" id="UP000543556">
    <property type="component" value="Unassembled WGS sequence"/>
</dbReference>
<feature type="region of interest" description="Disordered" evidence="2">
    <location>
        <begin position="120"/>
        <end position="140"/>
    </location>
</feature>
<dbReference type="GO" id="GO:0003995">
    <property type="term" value="F:acyl-CoA dehydrogenase activity"/>
    <property type="evidence" value="ECO:0007669"/>
    <property type="project" value="InterPro"/>
</dbReference>
<reference evidence="4 5" key="1">
    <citation type="submission" date="2020-02" db="EMBL/GenBank/DDBJ databases">
        <title>Genome sequence of strain AETb3-4.</title>
        <authorList>
            <person name="Gao J."/>
            <person name="Zhang X."/>
        </authorList>
    </citation>
    <scope>NUCLEOTIDE SEQUENCE [LARGE SCALE GENOMIC DNA]</scope>
    <source>
        <strain evidence="4 5">AETb3-4</strain>
    </source>
</reference>
<protein>
    <recommendedName>
        <fullName evidence="3">Acyl-CoA dehydrogenase/oxidase C-terminal domain-containing protein</fullName>
    </recommendedName>
</protein>
<evidence type="ECO:0000313" key="5">
    <source>
        <dbReference type="Proteomes" id="UP000543556"/>
    </source>
</evidence>
<proteinExistence type="predicted"/>
<evidence type="ECO:0000256" key="1">
    <source>
        <dbReference type="ARBA" id="ARBA00022630"/>
    </source>
</evidence>
<dbReference type="GO" id="GO:0006635">
    <property type="term" value="P:fatty acid beta-oxidation"/>
    <property type="evidence" value="ECO:0007669"/>
    <property type="project" value="InterPro"/>
</dbReference>
<dbReference type="InterPro" id="IPR036250">
    <property type="entry name" value="AcylCo_DH-like_C"/>
</dbReference>
<dbReference type="InterPro" id="IPR045008">
    <property type="entry name" value="ACX4-like"/>
</dbReference>
<dbReference type="EMBL" id="JAAMFM010000007">
    <property type="protein sequence ID" value="NVM94720.1"/>
    <property type="molecule type" value="Genomic_DNA"/>
</dbReference>
<organism evidence="4 5">
    <name type="scientific">Arthrobacter wenxiniae</name>
    <dbReference type="NCBI Taxonomy" id="2713570"/>
    <lineage>
        <taxon>Bacteria</taxon>
        <taxon>Bacillati</taxon>
        <taxon>Actinomycetota</taxon>
        <taxon>Actinomycetes</taxon>
        <taxon>Micrococcales</taxon>
        <taxon>Micrococcaceae</taxon>
        <taxon>Arthrobacter</taxon>
    </lineage>
</organism>
<dbReference type="InterPro" id="IPR009075">
    <property type="entry name" value="AcylCo_DH/oxidase_C"/>
</dbReference>
<gene>
    <name evidence="4" type="ORF">G6034_07325</name>
</gene>
<dbReference type="SUPFAM" id="SSF47203">
    <property type="entry name" value="Acyl-CoA dehydrogenase C-terminal domain-like"/>
    <property type="match status" value="1"/>
</dbReference>
<comment type="caution">
    <text evidence="4">The sequence shown here is derived from an EMBL/GenBank/DDBJ whole genome shotgun (WGS) entry which is preliminary data.</text>
</comment>
<dbReference type="PANTHER" id="PTHR43188:SF1">
    <property type="entry name" value="ACYL-COA DEHYDROGENASE"/>
    <property type="match status" value="1"/>
</dbReference>
<name>A0A7Y7LXT3_9MICC</name>
<evidence type="ECO:0000256" key="2">
    <source>
        <dbReference type="SAM" id="MobiDB-lite"/>
    </source>
</evidence>
<dbReference type="AlphaFoldDB" id="A0A7Y7LXT3"/>
<keyword evidence="1" id="KW-0285">Flavoprotein</keyword>
<feature type="domain" description="Acyl-CoA dehydrogenase/oxidase C-terminal" evidence="3">
    <location>
        <begin position="34"/>
        <end position="121"/>
    </location>
</feature>
<dbReference type="Gene3D" id="1.20.140.10">
    <property type="entry name" value="Butyryl-CoA Dehydrogenase, subunit A, domain 3"/>
    <property type="match status" value="1"/>
</dbReference>
<evidence type="ECO:0000313" key="4">
    <source>
        <dbReference type="EMBL" id="NVM94720.1"/>
    </source>
</evidence>